<comment type="subcellular location">
    <subcellularLocation>
        <location evidence="1">Membrane</location>
    </subcellularLocation>
</comment>
<dbReference type="Gene3D" id="3.40.50.2300">
    <property type="match status" value="2"/>
</dbReference>
<evidence type="ECO:0000256" key="10">
    <source>
        <dbReference type="SAM" id="MobiDB-lite"/>
    </source>
</evidence>
<keyword evidence="7 11" id="KW-0472">Membrane</keyword>
<dbReference type="PANTHER" id="PTHR44329">
    <property type="entry name" value="SERINE/THREONINE-PROTEIN KINASE TNNI3K-RELATED"/>
    <property type="match status" value="1"/>
</dbReference>
<evidence type="ECO:0000256" key="3">
    <source>
        <dbReference type="ARBA" id="ARBA00022692"/>
    </source>
</evidence>
<keyword evidence="15" id="KW-1185">Reference proteome</keyword>
<dbReference type="GO" id="GO:0004674">
    <property type="term" value="F:protein serine/threonine kinase activity"/>
    <property type="evidence" value="ECO:0007669"/>
    <property type="project" value="UniProtKB-KW"/>
</dbReference>
<organism evidence="14 15">
    <name type="scientific">Triparma columacea</name>
    <dbReference type="NCBI Taxonomy" id="722753"/>
    <lineage>
        <taxon>Eukaryota</taxon>
        <taxon>Sar</taxon>
        <taxon>Stramenopiles</taxon>
        <taxon>Ochrophyta</taxon>
        <taxon>Bolidophyceae</taxon>
        <taxon>Parmales</taxon>
        <taxon>Triparmaceae</taxon>
        <taxon>Triparma</taxon>
    </lineage>
</organism>
<dbReference type="InterPro" id="IPR001245">
    <property type="entry name" value="Ser-Thr/Tyr_kinase_cat_dom"/>
</dbReference>
<feature type="coiled-coil region" evidence="9">
    <location>
        <begin position="528"/>
        <end position="555"/>
    </location>
</feature>
<gene>
    <name evidence="14" type="ORF">TrCOL_g12207</name>
</gene>
<feature type="region of interest" description="Disordered" evidence="10">
    <location>
        <begin position="939"/>
        <end position="961"/>
    </location>
</feature>
<dbReference type="InterPro" id="IPR001828">
    <property type="entry name" value="ANF_lig-bd_rcpt"/>
</dbReference>
<protein>
    <recommendedName>
        <fullName evidence="13">Protein kinase domain-containing protein</fullName>
    </recommendedName>
</protein>
<evidence type="ECO:0000313" key="14">
    <source>
        <dbReference type="EMBL" id="GMI43762.1"/>
    </source>
</evidence>
<dbReference type="GO" id="GO:0005524">
    <property type="term" value="F:ATP binding"/>
    <property type="evidence" value="ECO:0007669"/>
    <property type="project" value="UniProtKB-UniRule"/>
</dbReference>
<keyword evidence="5 8" id="KW-0067">ATP-binding</keyword>
<name>A0A9W7LAB9_9STRA</name>
<dbReference type="InterPro" id="IPR008271">
    <property type="entry name" value="Ser/Thr_kinase_AS"/>
</dbReference>
<dbReference type="GO" id="GO:0016020">
    <property type="term" value="C:membrane"/>
    <property type="evidence" value="ECO:0007669"/>
    <property type="project" value="UniProtKB-SubCell"/>
</dbReference>
<evidence type="ECO:0000256" key="12">
    <source>
        <dbReference type="SAM" id="SignalP"/>
    </source>
</evidence>
<evidence type="ECO:0000259" key="13">
    <source>
        <dbReference type="PROSITE" id="PS50011"/>
    </source>
</evidence>
<keyword evidence="3 11" id="KW-0812">Transmembrane</keyword>
<feature type="binding site" evidence="8">
    <location>
        <position position="623"/>
    </location>
    <ligand>
        <name>ATP</name>
        <dbReference type="ChEBI" id="CHEBI:30616"/>
    </ligand>
</feature>
<dbReference type="InterPro" id="IPR028082">
    <property type="entry name" value="Peripla_BP_I"/>
</dbReference>
<evidence type="ECO:0000256" key="1">
    <source>
        <dbReference type="ARBA" id="ARBA00004370"/>
    </source>
</evidence>
<keyword evidence="6 11" id="KW-1133">Transmembrane helix</keyword>
<evidence type="ECO:0000256" key="9">
    <source>
        <dbReference type="SAM" id="Coils"/>
    </source>
</evidence>
<dbReference type="InterPro" id="IPR011009">
    <property type="entry name" value="Kinase-like_dom_sf"/>
</dbReference>
<feature type="domain" description="Protein kinase" evidence="13">
    <location>
        <begin position="596"/>
        <end position="877"/>
    </location>
</feature>
<dbReference type="EMBL" id="BRYA01001461">
    <property type="protein sequence ID" value="GMI43762.1"/>
    <property type="molecule type" value="Genomic_DNA"/>
</dbReference>
<dbReference type="Pfam" id="PF07714">
    <property type="entry name" value="PK_Tyr_Ser-Thr"/>
    <property type="match status" value="1"/>
</dbReference>
<keyword evidence="12" id="KW-0732">Signal</keyword>
<keyword evidence="9" id="KW-0175">Coiled coil</keyword>
<feature type="compositionally biased region" description="Polar residues" evidence="10">
    <location>
        <begin position="950"/>
        <end position="961"/>
    </location>
</feature>
<evidence type="ECO:0000256" key="8">
    <source>
        <dbReference type="PROSITE-ProRule" id="PRU10141"/>
    </source>
</evidence>
<dbReference type="InterPro" id="IPR017441">
    <property type="entry name" value="Protein_kinase_ATP_BS"/>
</dbReference>
<dbReference type="Pfam" id="PF01094">
    <property type="entry name" value="ANF_receptor"/>
    <property type="match status" value="1"/>
</dbReference>
<feature type="signal peptide" evidence="12">
    <location>
        <begin position="1"/>
        <end position="22"/>
    </location>
</feature>
<proteinExistence type="predicted"/>
<dbReference type="InterPro" id="IPR051681">
    <property type="entry name" value="Ser/Thr_Kinases-Pseudokinases"/>
</dbReference>
<comment type="caution">
    <text evidence="14">The sequence shown here is derived from an EMBL/GenBank/DDBJ whole genome shotgun (WGS) entry which is preliminary data.</text>
</comment>
<reference evidence="15" key="1">
    <citation type="journal article" date="2023" name="Commun. Biol.">
        <title>Genome analysis of Parmales, the sister group of diatoms, reveals the evolutionary specialization of diatoms from phago-mixotrophs to photoautotrophs.</title>
        <authorList>
            <person name="Ban H."/>
            <person name="Sato S."/>
            <person name="Yoshikawa S."/>
            <person name="Yamada K."/>
            <person name="Nakamura Y."/>
            <person name="Ichinomiya M."/>
            <person name="Sato N."/>
            <person name="Blanc-Mathieu R."/>
            <person name="Endo H."/>
            <person name="Kuwata A."/>
            <person name="Ogata H."/>
        </authorList>
    </citation>
    <scope>NUCLEOTIDE SEQUENCE [LARGE SCALE GENOMIC DNA]</scope>
</reference>
<accession>A0A9W7LAB9</accession>
<dbReference type="AlphaFoldDB" id="A0A9W7LAB9"/>
<evidence type="ECO:0000256" key="5">
    <source>
        <dbReference type="ARBA" id="ARBA00022840"/>
    </source>
</evidence>
<keyword evidence="4 8" id="KW-0547">Nucleotide-binding</keyword>
<dbReference type="Gene3D" id="1.10.510.10">
    <property type="entry name" value="Transferase(Phosphotransferase) domain 1"/>
    <property type="match status" value="1"/>
</dbReference>
<keyword evidence="2" id="KW-0418">Kinase</keyword>
<evidence type="ECO:0000256" key="6">
    <source>
        <dbReference type="ARBA" id="ARBA00022989"/>
    </source>
</evidence>
<evidence type="ECO:0000313" key="15">
    <source>
        <dbReference type="Proteomes" id="UP001165065"/>
    </source>
</evidence>
<evidence type="ECO:0000256" key="2">
    <source>
        <dbReference type="ARBA" id="ARBA00022527"/>
    </source>
</evidence>
<dbReference type="InterPro" id="IPR000719">
    <property type="entry name" value="Prot_kinase_dom"/>
</dbReference>
<dbReference type="PROSITE" id="PS00107">
    <property type="entry name" value="PROTEIN_KINASE_ATP"/>
    <property type="match status" value="1"/>
</dbReference>
<feature type="compositionally biased region" description="Basic and acidic residues" evidence="10">
    <location>
        <begin position="939"/>
        <end position="949"/>
    </location>
</feature>
<evidence type="ECO:0000256" key="4">
    <source>
        <dbReference type="ARBA" id="ARBA00022741"/>
    </source>
</evidence>
<keyword evidence="2" id="KW-0723">Serine/threonine-protein kinase</keyword>
<dbReference type="SUPFAM" id="SSF53822">
    <property type="entry name" value="Periplasmic binding protein-like I"/>
    <property type="match status" value="1"/>
</dbReference>
<feature type="transmembrane region" description="Helical" evidence="11">
    <location>
        <begin position="513"/>
        <end position="531"/>
    </location>
</feature>
<dbReference type="SUPFAM" id="SSF56112">
    <property type="entry name" value="Protein kinase-like (PK-like)"/>
    <property type="match status" value="1"/>
</dbReference>
<evidence type="ECO:0000256" key="7">
    <source>
        <dbReference type="ARBA" id="ARBA00023136"/>
    </source>
</evidence>
<sequence length="961" mass="106810">MPTFLIATVLAVVLIAQSPARADTSPSVVKVGVLKNDGLEACCPGEGLIWDDAVDVAISAVNKDPNLLAGVKIEKVKRNTQQINETFPSQAVGLEATIEMVLEEHVAAIFGAQYSSVSMPTSVVSGVYSVPQISAISGAPILTQGGHPTFMRTLEGYGSNEYGKVILTLLNHLGWREVSYINDLEENGAGFADSSITALQDFLEPHGIETLTRAKFPFFDGLIVPAGTFDSVLDTLRGSSSRIHIVSSQNPLFTAFLFAMRDDGSFNMDEHYFIFLNTFNTLDPANYDPSELPFYYTDPPHEDYLTLTKNIFRLGFSSFDPRGTEAARYRNLTEELFLRPYQNQSCNPYQPLTNQIPFWGAFDTIFQAMDKLHTQGELLISVDSGDPTFMDLYKARNAKLHKAMLGGNFTSVTGKKIDFYDSGDKKSPVRIFMIEPGNAIPENPLEWSPCESRSPYKGLDIVELTSSCVGDVNFEGCATWVTPATSIPWKNGQAAIPPATITTTTSNIRSPRYIPAIVAFVVICFLVVINLKRKMNKTMNQVEELKLNLKLLREYNVKEKKLIEAQIVEFKREFAEGKSSSTNSDLSKVLINANELESEEVIGKGAFGEVYRGKYHGQAVAVKTLISVDHDSLTRFREEILLMADLHHANIVVLIGACWEESLMALVMEFCEKGMSSSVLKKEGSSFSWEDPLLKWSLDVARAMQYLHSVIYYNVKTKEEVHGIMHRDLKPDNCLVTDTFAIKVADFGEARAIDLDNTMTQVGTPIYIAPEIVRGDHYATSCDVYSFAVTVLQFSLRGLTPLLNFLHNTMMDEKKMSRNITLSVGRITHSMIAKDWRPNRKAIEAESVPKCIVDLLQLCWHADPSERPSFSEIEHFLKVDAMQSIQGVGGEGKLRRTSTSGSLALRIAKHKLEVKGKSTKEDQDSVEVLKRRVQELEEENKKLKGEVSREGSSSVRPASPV</sequence>
<dbReference type="PROSITE" id="PS50011">
    <property type="entry name" value="PROTEIN_KINASE_DOM"/>
    <property type="match status" value="1"/>
</dbReference>
<dbReference type="Gene3D" id="3.30.200.20">
    <property type="entry name" value="Phosphorylase Kinase, domain 1"/>
    <property type="match status" value="1"/>
</dbReference>
<dbReference type="SMART" id="SM00220">
    <property type="entry name" value="S_TKc"/>
    <property type="match status" value="1"/>
</dbReference>
<dbReference type="OrthoDB" id="4062651at2759"/>
<feature type="chain" id="PRO_5040974656" description="Protein kinase domain-containing protein" evidence="12">
    <location>
        <begin position="23"/>
        <end position="961"/>
    </location>
</feature>
<keyword evidence="2" id="KW-0808">Transferase</keyword>
<evidence type="ECO:0000256" key="11">
    <source>
        <dbReference type="SAM" id="Phobius"/>
    </source>
</evidence>
<dbReference type="PROSITE" id="PS00108">
    <property type="entry name" value="PROTEIN_KINASE_ST"/>
    <property type="match status" value="1"/>
</dbReference>
<dbReference type="Proteomes" id="UP001165065">
    <property type="component" value="Unassembled WGS sequence"/>
</dbReference>